<gene>
    <name evidence="2" type="ORF">LZ11_00088</name>
</gene>
<dbReference type="EMBL" id="VNHO01000001">
    <property type="protein sequence ID" value="TYP59927.1"/>
    <property type="molecule type" value="Genomic_DNA"/>
</dbReference>
<keyword evidence="2" id="KW-0969">Cilium</keyword>
<protein>
    <submittedName>
        <fullName evidence="2">Flagellar hook-length control protein FliK</fullName>
    </submittedName>
</protein>
<dbReference type="OrthoDB" id="1726967at2"/>
<dbReference type="InterPro" id="IPR038610">
    <property type="entry name" value="FliK-like_C_sf"/>
</dbReference>
<dbReference type="InterPro" id="IPR021136">
    <property type="entry name" value="Flagellar_hook_control-like_C"/>
</dbReference>
<name>A0A5S5AYZ2_9FIRM</name>
<organism evidence="2 3">
    <name type="scientific">Thermosediminibacter litoriperuensis</name>
    <dbReference type="NCBI Taxonomy" id="291989"/>
    <lineage>
        <taxon>Bacteria</taxon>
        <taxon>Bacillati</taxon>
        <taxon>Bacillota</taxon>
        <taxon>Clostridia</taxon>
        <taxon>Thermosediminibacterales</taxon>
        <taxon>Thermosediminibacteraceae</taxon>
        <taxon>Thermosediminibacter</taxon>
    </lineage>
</organism>
<reference evidence="2 3" key="1">
    <citation type="submission" date="2019-07" db="EMBL/GenBank/DDBJ databases">
        <title>Genomic Encyclopedia of Type Strains, Phase I: the one thousand microbial genomes (KMG-I) project.</title>
        <authorList>
            <person name="Kyrpides N."/>
        </authorList>
    </citation>
    <scope>NUCLEOTIDE SEQUENCE [LARGE SCALE GENOMIC DNA]</scope>
    <source>
        <strain evidence="2 3">DSM 16647</strain>
    </source>
</reference>
<dbReference type="Gene3D" id="3.30.750.140">
    <property type="match status" value="1"/>
</dbReference>
<keyword evidence="3" id="KW-1185">Reference proteome</keyword>
<dbReference type="Proteomes" id="UP000322294">
    <property type="component" value="Unassembled WGS sequence"/>
</dbReference>
<sequence length="414" mass="46622">MFAESAAFFPVLANQTKVDLRRRHIDEERGDFKNLLGLLQQESDKKNLNAAVCSVLLQLINLLYQDLKTTEETANSVESADRLMPGIITGANQLNKGVLPLLKNIVIKFEKSGEIDNLKILQLYRKLCESIPQLKSLDLQDFKDHLEHFLQKSVMTKKLQTVPRDVITEGRILKNQVQSKSKSELSNTTSHGYVLNINKNTTAKTTVGSYESTPNGQVVETLEDKTETIKVGVQYAAIDVSADDKAFTTERAGAEKNTEQKPEQFFKTEIFDKVVAKVQMALKGQAREMRIKLKPEFLGDIVIKIVAVEGEMSAELFVKNAYIRETLQANANEIKNQIQQQGYSITEVKVYEFSSQLDMNQNGHKFENGEWYNTFKKAGSGSTGGTRFEEVEAIDRSETVYYQLLGPSTINYVV</sequence>
<feature type="domain" description="Flagellar hook-length control protein-like C-terminal" evidence="1">
    <location>
        <begin position="277"/>
        <end position="352"/>
    </location>
</feature>
<accession>A0A5S5AYZ2</accession>
<dbReference type="AlphaFoldDB" id="A0A5S5AYZ2"/>
<dbReference type="Pfam" id="PF02120">
    <property type="entry name" value="Flg_hook"/>
    <property type="match status" value="1"/>
</dbReference>
<dbReference type="CDD" id="cd17470">
    <property type="entry name" value="T3SS_Flik_C"/>
    <property type="match status" value="1"/>
</dbReference>
<dbReference type="RefSeq" id="WP_148865574.1">
    <property type="nucleotide sequence ID" value="NZ_VNHO01000001.1"/>
</dbReference>
<keyword evidence="2" id="KW-0966">Cell projection</keyword>
<evidence type="ECO:0000313" key="2">
    <source>
        <dbReference type="EMBL" id="TYP59927.1"/>
    </source>
</evidence>
<comment type="caution">
    <text evidence="2">The sequence shown here is derived from an EMBL/GenBank/DDBJ whole genome shotgun (WGS) entry which is preliminary data.</text>
</comment>
<proteinExistence type="predicted"/>
<evidence type="ECO:0000259" key="1">
    <source>
        <dbReference type="Pfam" id="PF02120"/>
    </source>
</evidence>
<evidence type="ECO:0000313" key="3">
    <source>
        <dbReference type="Proteomes" id="UP000322294"/>
    </source>
</evidence>
<keyword evidence="2" id="KW-0282">Flagellum</keyword>